<accession>A0A4Y2C4K6</accession>
<name>A0A4Y2C4K6_ARAVE</name>
<dbReference type="InterPro" id="IPR038717">
    <property type="entry name" value="Tc1-like_DDE_dom"/>
</dbReference>
<comment type="caution">
    <text evidence="5">The sequence shown here is derived from an EMBL/GenBank/DDBJ whole genome shotgun (WGS) entry which is preliminary data.</text>
</comment>
<evidence type="ECO:0000313" key="4">
    <source>
        <dbReference type="EMBL" id="GBL98678.1"/>
    </source>
</evidence>
<evidence type="ECO:0000313" key="2">
    <source>
        <dbReference type="EMBL" id="GBL98661.1"/>
    </source>
</evidence>
<feature type="domain" description="Tc1-like transposase DDE" evidence="1">
    <location>
        <begin position="191"/>
        <end position="322"/>
    </location>
</feature>
<dbReference type="EMBL" id="BGPR01085261">
    <property type="protein sequence ID" value="GBL98687.1"/>
    <property type="molecule type" value="Genomic_DNA"/>
</dbReference>
<dbReference type="PANTHER" id="PTHR47326:SF1">
    <property type="entry name" value="HTH PSQ-TYPE DOMAIN-CONTAINING PROTEIN"/>
    <property type="match status" value="1"/>
</dbReference>
<dbReference type="Pfam" id="PF13358">
    <property type="entry name" value="DDE_3"/>
    <property type="match status" value="1"/>
</dbReference>
<dbReference type="EMBL" id="BGPR01085257">
    <property type="protein sequence ID" value="GBL98667.1"/>
    <property type="molecule type" value="Genomic_DNA"/>
</dbReference>
<gene>
    <name evidence="5" type="primary">TCB1_519</name>
    <name evidence="3" type="synonym">TCB1_619</name>
    <name evidence="4" type="synonym">TCB1_811</name>
    <name evidence="2" type="synonym">TCB1_891</name>
    <name evidence="3" type="ORF">AVEN_153064_1</name>
    <name evidence="4" type="ORF">AVEN_160479_1</name>
    <name evidence="5" type="ORF">AVEN_168265_1</name>
    <name evidence="2" type="ORF">AVEN_268910_1</name>
</gene>
<evidence type="ECO:0000259" key="1">
    <source>
        <dbReference type="Pfam" id="PF13358"/>
    </source>
</evidence>
<evidence type="ECO:0000313" key="5">
    <source>
        <dbReference type="EMBL" id="GBL98687.1"/>
    </source>
</evidence>
<dbReference type="GO" id="GO:0003676">
    <property type="term" value="F:nucleic acid binding"/>
    <property type="evidence" value="ECO:0007669"/>
    <property type="project" value="InterPro"/>
</dbReference>
<keyword evidence="6" id="KW-1185">Reference proteome</keyword>
<protein>
    <submittedName>
        <fullName evidence="5">Transposable element Tcb1 transposase</fullName>
    </submittedName>
</protein>
<dbReference type="AlphaFoldDB" id="A0A4Y2C4K6"/>
<organism evidence="5 6">
    <name type="scientific">Araneus ventricosus</name>
    <name type="common">Orbweaver spider</name>
    <name type="synonym">Epeira ventricosa</name>
    <dbReference type="NCBI Taxonomy" id="182803"/>
    <lineage>
        <taxon>Eukaryota</taxon>
        <taxon>Metazoa</taxon>
        <taxon>Ecdysozoa</taxon>
        <taxon>Arthropoda</taxon>
        <taxon>Chelicerata</taxon>
        <taxon>Arachnida</taxon>
        <taxon>Araneae</taxon>
        <taxon>Araneomorphae</taxon>
        <taxon>Entelegynae</taxon>
        <taxon>Araneoidea</taxon>
        <taxon>Araneidae</taxon>
        <taxon>Araneus</taxon>
    </lineage>
</organism>
<dbReference type="EMBL" id="BGPR01085256">
    <property type="protein sequence ID" value="GBL98661.1"/>
    <property type="molecule type" value="Genomic_DNA"/>
</dbReference>
<evidence type="ECO:0000313" key="3">
    <source>
        <dbReference type="EMBL" id="GBL98667.1"/>
    </source>
</evidence>
<sequence length="369" mass="43261">MSKVIYRAFIPQNTTEQFGLADDDENDFPVNEDDVCKIKDFSEALRYSYKLKKFFLCKGDSEGLAKVNDLNIHIAKHVFNAKKKCQTLLTEERLYFCVLSDRTWSRRPSHISKTKFWKDHFRSIHASIYQKVWLRIPQSGTKAIFSSSNKRRRVAWVKSYLNWTPSQCKKVLWTVESIFEVSYGNIGRKVIRKKDEANDLFCYKRVVLKASSVMVWGCLAADGVGNLHLYTGTLKAPDYIRVLEVNLRPSMQRLFVRKRYIFQQDNARPHTAKITKTWLLTKHIPNLEWPAASPDLSPIQNIWRILKRNMAQRHLRNIQQLQDYLRQEWEKISTDTLSRLVSSIPKRLAAVIRRKGDVTLLVIDPNEHF</sequence>
<dbReference type="Gene3D" id="3.30.420.10">
    <property type="entry name" value="Ribonuclease H-like superfamily/Ribonuclease H"/>
    <property type="match status" value="1"/>
</dbReference>
<reference evidence="5 6" key="1">
    <citation type="journal article" date="2019" name="Sci. Rep.">
        <title>Orb-weaving spider Araneus ventricosus genome elucidates the spidroin gene catalogue.</title>
        <authorList>
            <person name="Kono N."/>
            <person name="Nakamura H."/>
            <person name="Ohtoshi R."/>
            <person name="Moran D.A.P."/>
            <person name="Shinohara A."/>
            <person name="Yoshida Y."/>
            <person name="Fujiwara M."/>
            <person name="Mori M."/>
            <person name="Tomita M."/>
            <person name="Arakawa K."/>
        </authorList>
    </citation>
    <scope>NUCLEOTIDE SEQUENCE [LARGE SCALE GENOMIC DNA]</scope>
</reference>
<dbReference type="PANTHER" id="PTHR47326">
    <property type="entry name" value="TRANSPOSABLE ELEMENT TC3 TRANSPOSASE-LIKE PROTEIN"/>
    <property type="match status" value="1"/>
</dbReference>
<dbReference type="Proteomes" id="UP000499080">
    <property type="component" value="Unassembled WGS sequence"/>
</dbReference>
<proteinExistence type="predicted"/>
<dbReference type="EMBL" id="BGPR01085259">
    <property type="protein sequence ID" value="GBL98678.1"/>
    <property type="molecule type" value="Genomic_DNA"/>
</dbReference>
<dbReference type="InterPro" id="IPR036397">
    <property type="entry name" value="RNaseH_sf"/>
</dbReference>
<evidence type="ECO:0000313" key="6">
    <source>
        <dbReference type="Proteomes" id="UP000499080"/>
    </source>
</evidence>